<dbReference type="Proteomes" id="UP001153365">
    <property type="component" value="Unassembled WGS sequence"/>
</dbReference>
<accession>A0AAV0B6C9</accession>
<keyword evidence="1" id="KW-0732">Signal</keyword>
<organism evidence="2 3">
    <name type="scientific">Phakopsora pachyrhizi</name>
    <name type="common">Asian soybean rust disease fungus</name>
    <dbReference type="NCBI Taxonomy" id="170000"/>
    <lineage>
        <taxon>Eukaryota</taxon>
        <taxon>Fungi</taxon>
        <taxon>Dikarya</taxon>
        <taxon>Basidiomycota</taxon>
        <taxon>Pucciniomycotina</taxon>
        <taxon>Pucciniomycetes</taxon>
        <taxon>Pucciniales</taxon>
        <taxon>Phakopsoraceae</taxon>
        <taxon>Phakopsora</taxon>
    </lineage>
</organism>
<evidence type="ECO:0000313" key="3">
    <source>
        <dbReference type="Proteomes" id="UP001153365"/>
    </source>
</evidence>
<proteinExistence type="predicted"/>
<comment type="caution">
    <text evidence="2">The sequence shown here is derived from an EMBL/GenBank/DDBJ whole genome shotgun (WGS) entry which is preliminary data.</text>
</comment>
<name>A0AAV0B6C9_PHAPC</name>
<dbReference type="AlphaFoldDB" id="A0AAV0B6C9"/>
<gene>
    <name evidence="2" type="ORF">PPACK8108_LOCUS13015</name>
</gene>
<feature type="signal peptide" evidence="1">
    <location>
        <begin position="1"/>
        <end position="22"/>
    </location>
</feature>
<reference evidence="2" key="1">
    <citation type="submission" date="2022-06" db="EMBL/GenBank/DDBJ databases">
        <authorList>
            <consortium name="SYNGENTA / RWTH Aachen University"/>
        </authorList>
    </citation>
    <scope>NUCLEOTIDE SEQUENCE</scope>
</reference>
<evidence type="ECO:0000256" key="1">
    <source>
        <dbReference type="SAM" id="SignalP"/>
    </source>
</evidence>
<evidence type="ECO:0000313" key="2">
    <source>
        <dbReference type="EMBL" id="CAH7678488.1"/>
    </source>
</evidence>
<protein>
    <submittedName>
        <fullName evidence="2">Expressed protein</fullName>
    </submittedName>
</protein>
<feature type="chain" id="PRO_5043807297" evidence="1">
    <location>
        <begin position="23"/>
        <end position="500"/>
    </location>
</feature>
<keyword evidence="3" id="KW-1185">Reference proteome</keyword>
<dbReference type="EMBL" id="CALTRL010003192">
    <property type="protein sequence ID" value="CAH7678488.1"/>
    <property type="molecule type" value="Genomic_DNA"/>
</dbReference>
<sequence>MVKILLQSILVTIFLLILSVKTMDWAELAEVLDQAQEASTAGTRGLESSDNFRTTTVTQYLESNNKSFKEELQSIWNEINFYTLGEQIYLKNKLSGIQNLIEKILRDPEDNKYGEKKSFGTKESLGNASLSNMRSMEIFDEVRKCLLDFYMAPKEIWASVSTTKSAIMSKILRVLDPFIKHGLISTDQAQLFFNDSEILRISAYALSNYLPVHSTYFLPSIEMVANVSGKEFVWLSMLTEPKAQFFLRHFIGFFYTHYTRKITNPEFSPIVEFFLGDSEVTGDIFNALFKVIDNSEKFYRRLDYEIERKSNFVNQALTYVQKYAPTEVKRIYTESSYDIFWKKKELLDIFCQLMPVSEAYDDKAEFFFKNRFYRSTSGKDQLEDSDDKYKIHDFERALKALKKVQEFLKNGNGKISEATTKKLSAVDRAMLKGALEFKAAVAQLSNSVKSTPASWAKEIYDWLELPNQNELLNLFQGRAFLLNEEIETLGNLKNQLLVRK</sequence>